<accession>A0A0L6ZC11</accession>
<gene>
    <name evidence="5" type="primary">spoVD_2</name>
    <name evidence="5" type="ORF">CLHOM_10800</name>
</gene>
<evidence type="ECO:0000259" key="4">
    <source>
        <dbReference type="Pfam" id="PF00905"/>
    </source>
</evidence>
<name>A0A0L6ZC11_9CLOT</name>
<dbReference type="GO" id="GO:0008658">
    <property type="term" value="F:penicillin binding"/>
    <property type="evidence" value="ECO:0007669"/>
    <property type="project" value="InterPro"/>
</dbReference>
<keyword evidence="2 3" id="KW-0472">Membrane</keyword>
<dbReference type="GO" id="GO:0005886">
    <property type="term" value="C:plasma membrane"/>
    <property type="evidence" value="ECO:0007669"/>
    <property type="project" value="TreeGrafter"/>
</dbReference>
<dbReference type="EMBL" id="LHUR01000013">
    <property type="protein sequence ID" value="KOA20492.1"/>
    <property type="molecule type" value="Genomic_DNA"/>
</dbReference>
<dbReference type="Proteomes" id="UP000037043">
    <property type="component" value="Unassembled WGS sequence"/>
</dbReference>
<keyword evidence="6" id="KW-1185">Reference proteome</keyword>
<dbReference type="Gene3D" id="3.40.710.10">
    <property type="entry name" value="DD-peptidase/beta-lactamase superfamily"/>
    <property type="match status" value="1"/>
</dbReference>
<keyword evidence="3" id="KW-0812">Transmembrane</keyword>
<dbReference type="AlphaFoldDB" id="A0A0L6ZC11"/>
<reference evidence="6" key="1">
    <citation type="submission" date="2015-08" db="EMBL/GenBank/DDBJ databases">
        <title>Genome sequence of the strict anaerobe Clostridium homopropionicum LuHBu1 (DSM 5847T).</title>
        <authorList>
            <person name="Poehlein A."/>
            <person name="Beck M."/>
            <person name="Schiel-Bengelsdorf B."/>
            <person name="Bengelsdorf F.R."/>
            <person name="Daniel R."/>
            <person name="Duerre P."/>
        </authorList>
    </citation>
    <scope>NUCLEOTIDE SEQUENCE [LARGE SCALE GENOMIC DNA]</scope>
    <source>
        <strain evidence="6">DSM 5847</strain>
    </source>
</reference>
<comment type="caution">
    <text evidence="5">The sequence shown here is derived from an EMBL/GenBank/DDBJ whole genome shotgun (WGS) entry which is preliminary data.</text>
</comment>
<evidence type="ECO:0000313" key="6">
    <source>
        <dbReference type="Proteomes" id="UP000037043"/>
    </source>
</evidence>
<evidence type="ECO:0000256" key="3">
    <source>
        <dbReference type="SAM" id="Phobius"/>
    </source>
</evidence>
<dbReference type="PANTHER" id="PTHR30627:SF1">
    <property type="entry name" value="PEPTIDOGLYCAN D,D-TRANSPEPTIDASE FTSI"/>
    <property type="match status" value="1"/>
</dbReference>
<dbReference type="SUPFAM" id="SSF56601">
    <property type="entry name" value="beta-lactamase/transpeptidase-like"/>
    <property type="match status" value="1"/>
</dbReference>
<dbReference type="PANTHER" id="PTHR30627">
    <property type="entry name" value="PEPTIDOGLYCAN D,D-TRANSPEPTIDASE"/>
    <property type="match status" value="1"/>
</dbReference>
<proteinExistence type="predicted"/>
<keyword evidence="3" id="KW-1133">Transmembrane helix</keyword>
<evidence type="ECO:0000313" key="5">
    <source>
        <dbReference type="EMBL" id="KOA20492.1"/>
    </source>
</evidence>
<evidence type="ECO:0000256" key="2">
    <source>
        <dbReference type="ARBA" id="ARBA00023136"/>
    </source>
</evidence>
<protein>
    <submittedName>
        <fullName evidence="5">Stage V sporulation protein D</fullName>
    </submittedName>
</protein>
<evidence type="ECO:0000256" key="1">
    <source>
        <dbReference type="ARBA" id="ARBA00004370"/>
    </source>
</evidence>
<dbReference type="STRING" id="36844.SAMN04488501_10885"/>
<dbReference type="InterPro" id="IPR012338">
    <property type="entry name" value="Beta-lactam/transpept-like"/>
</dbReference>
<feature type="transmembrane region" description="Helical" evidence="3">
    <location>
        <begin position="12"/>
        <end position="34"/>
    </location>
</feature>
<sequence>MSNFIDKKRIYIVFIIFLMIFILLFLRIVNYIYFNSKELESVAQNQYQYKEKKLELNYNLLDSEGRELLEYKDNYYAVIDPLAFQMNNNYTQKDDLEALKIILKGYNSEYDLEKLMSKGSNVKIQLPIDNNTYKKLDKINGVNGFYVYVYSSINRGNSWWSIENMITNIYKNENDKLKLKDDDSLEIKINDKTKKNSYTYSIFDKDVNGNIIKESLETPKNNVNVKLTIDKVLQDKIKNVLNNESYSMHEQIGVVLMEADTGKIKALVQKDDSKPNINIGASSQNGFFAGSIFKTIVEEAGIENGKLSLTKLYSYKNYSGLFEEHEDREEKNAKEAFIKSSNNVFVQIGEDVGIEDIDKLSQEHGLYDKVLGFDQEQEGKLELSLNDLKNNQGDRLQTYIGQKTRITPVQALTIPSIIVNKGKYVKPYIVESYIDSNNEILEKEKTIEKNVISERTAQIMKNQMLQVVNNEEGTGKQAFIKGIEIGGKTGTSKRVEINKNKENDILNTSEFYDGWFVGFFKVKNRYYSMVVFAQNIGKDINASGTAVPVFKDVVKEIYDYLIGNF</sequence>
<dbReference type="RefSeq" id="WP_052220660.1">
    <property type="nucleotide sequence ID" value="NZ_LHUR01000013.1"/>
</dbReference>
<organism evidence="5 6">
    <name type="scientific">Clostridium homopropionicum DSM 5847</name>
    <dbReference type="NCBI Taxonomy" id="1121318"/>
    <lineage>
        <taxon>Bacteria</taxon>
        <taxon>Bacillati</taxon>
        <taxon>Bacillota</taxon>
        <taxon>Clostridia</taxon>
        <taxon>Eubacteriales</taxon>
        <taxon>Clostridiaceae</taxon>
        <taxon>Clostridium</taxon>
    </lineage>
</organism>
<dbReference type="InterPro" id="IPR050515">
    <property type="entry name" value="Beta-lactam/transpept"/>
</dbReference>
<dbReference type="Pfam" id="PF00905">
    <property type="entry name" value="Transpeptidase"/>
    <property type="match status" value="1"/>
</dbReference>
<dbReference type="InterPro" id="IPR001460">
    <property type="entry name" value="PCN-bd_Tpept"/>
</dbReference>
<dbReference type="PATRIC" id="fig|1121318.3.peg.1088"/>
<comment type="subcellular location">
    <subcellularLocation>
        <location evidence="1">Membrane</location>
    </subcellularLocation>
</comment>
<dbReference type="GO" id="GO:0071555">
    <property type="term" value="P:cell wall organization"/>
    <property type="evidence" value="ECO:0007669"/>
    <property type="project" value="TreeGrafter"/>
</dbReference>
<feature type="domain" description="Penicillin-binding protein transpeptidase" evidence="4">
    <location>
        <begin position="253"/>
        <end position="554"/>
    </location>
</feature>